<dbReference type="RefSeq" id="WP_013925552.1">
    <property type="nucleotide sequence ID" value="NZ_JSAM01000098.1"/>
</dbReference>
<reference evidence="1 2" key="1">
    <citation type="journal article" date="2014" name="Mol. Biol. Evol.">
        <title>Massive expansion of Ubiquitination-related gene families within the Chlamydiae.</title>
        <authorList>
            <person name="Domman D."/>
            <person name="Collingro A."/>
            <person name="Lagkouvardos I."/>
            <person name="Gehre L."/>
            <person name="Weinmaier T."/>
            <person name="Rattei T."/>
            <person name="Subtil A."/>
            <person name="Horn M."/>
        </authorList>
    </citation>
    <scope>NUCLEOTIDE SEQUENCE [LARGE SCALE GENOMIC DNA]</scope>
    <source>
        <strain evidence="1 2">OEW1</strain>
    </source>
</reference>
<protein>
    <submittedName>
        <fullName evidence="1">Uncharacterized protein</fullName>
    </submittedName>
</protein>
<dbReference type="AlphaFoldDB" id="A0A0C1EA53"/>
<dbReference type="Proteomes" id="UP000031307">
    <property type="component" value="Unassembled WGS sequence"/>
</dbReference>
<sequence length="553" mass="62800">MNITSARQNSSRLFPIMLPQVFPRHVSGSRILELLRPYNPRLKKIECLMKTTQLNNLPAVPLERDWEENTKVYIKQASKSDSSFGDTHYFVGGLPALMQAARKTEKIAEEEVKEKVVYVNDGLVPKSLQSGHQAHVHPSEWPCYNLPELLAGFGPKMLPKRNPANLKEYSYLKFSFEEAKHAPFKVACLYGHFAKQFLKRKLTDARGISAEDRWLCAAVVESLDYHEALSKRILAHQGQPSFSRTGRVYWSPNHEGMQNKKRLWNELGIDCEFASADEVMRETFLKQNSGLQVLKIPQDGKFYPETPRRIASYLEENYPHIFLTYQANLKALYLEGSGAPCKVLEESLDRKMRKIAIKSFFGSLGHNQVFKYSSTTPLWREVPVTGNSVLWECSIDKHELAQRFGQDTISEEKFAELMNGILPAANLSNLHLTMWKGDISDTCVLFYVRASQGAHFNDLVANKDDLENMCRNIEAYCIGKWTMISAGSCSRKTDVSNVPEFVELSSDLNRPATFIHGLSGIGYSFSAASFETLKNKPKVSFKEVVQNLYSGRR</sequence>
<dbReference type="EMBL" id="JSAM01000098">
    <property type="protein sequence ID" value="KIA76958.1"/>
    <property type="molecule type" value="Genomic_DNA"/>
</dbReference>
<evidence type="ECO:0000313" key="2">
    <source>
        <dbReference type="Proteomes" id="UP000031307"/>
    </source>
</evidence>
<gene>
    <name evidence="1" type="ORF">DB43_HC00230</name>
</gene>
<evidence type="ECO:0000313" key="1">
    <source>
        <dbReference type="EMBL" id="KIA76958.1"/>
    </source>
</evidence>
<proteinExistence type="predicted"/>
<organism evidence="1 2">
    <name type="scientific">Parachlamydia acanthamoebae</name>
    <dbReference type="NCBI Taxonomy" id="83552"/>
    <lineage>
        <taxon>Bacteria</taxon>
        <taxon>Pseudomonadati</taxon>
        <taxon>Chlamydiota</taxon>
        <taxon>Chlamydiia</taxon>
        <taxon>Parachlamydiales</taxon>
        <taxon>Parachlamydiaceae</taxon>
        <taxon>Parachlamydia</taxon>
    </lineage>
</organism>
<comment type="caution">
    <text evidence="1">The sequence shown here is derived from an EMBL/GenBank/DDBJ whole genome shotgun (WGS) entry which is preliminary data.</text>
</comment>
<accession>A0A0C1EA53</accession>
<dbReference type="PATRIC" id="fig|83552.4.peg.1911"/>
<name>A0A0C1EA53_9BACT</name>